<dbReference type="EMBL" id="JAACNH010000008">
    <property type="protein sequence ID" value="KAG8435581.1"/>
    <property type="molecule type" value="Genomic_DNA"/>
</dbReference>
<dbReference type="AlphaFoldDB" id="A0A8T2IYR6"/>
<reference evidence="1" key="1">
    <citation type="thesis" date="2020" institute="ProQuest LLC" country="789 East Eisenhower Parkway, Ann Arbor, MI, USA">
        <title>Comparative Genomics and Chromosome Evolution.</title>
        <authorList>
            <person name="Mudd A.B."/>
        </authorList>
    </citation>
    <scope>NUCLEOTIDE SEQUENCE</scope>
    <source>
        <strain evidence="1">Female2</strain>
        <tissue evidence="1">Blood</tissue>
    </source>
</reference>
<keyword evidence="2" id="KW-1185">Reference proteome</keyword>
<dbReference type="InterPro" id="IPR032727">
    <property type="entry name" value="CLAMP"/>
</dbReference>
<dbReference type="PANTHER" id="PTHR28457">
    <property type="entry name" value="COILED-COIL DOMAIN-CONTAINING PROTEIN 189"/>
    <property type="match status" value="1"/>
</dbReference>
<evidence type="ECO:0000313" key="2">
    <source>
        <dbReference type="Proteomes" id="UP000812440"/>
    </source>
</evidence>
<accession>A0A8T2IYR6</accession>
<dbReference type="Pfam" id="PF14769">
    <property type="entry name" value="CLAMP"/>
    <property type="match status" value="1"/>
</dbReference>
<dbReference type="Proteomes" id="UP000812440">
    <property type="component" value="Chromosome 7"/>
</dbReference>
<sequence>MEDVCHNESVFLSVTQMNTLLEQDIAGIQRKMEEFLNFKPLQTDLKEAILVDYYIDGFIWGREKGFTAEQLTDLMGLLYTLMDNLKGKQMLLKENLKELRSLLIGIGQSYPEKKGTLRSFNVEQAKAIISYLKISLFQHYKLYECLFNTPRDLLVFCAEQTVSVVKSDLTFPAPLEEGIPSEIYLQYIAPPPSPSPRSEPEMIMTDINEKLGEQEKAFNAKIETLQKP</sequence>
<proteinExistence type="predicted"/>
<dbReference type="PANTHER" id="PTHR28457:SF3">
    <property type="entry name" value="CILIARY-ASSOCIATED CALCIUM-BINDING COILED-COIL PROTEIN 1"/>
    <property type="match status" value="1"/>
</dbReference>
<gene>
    <name evidence="1" type="ORF">GDO86_013497</name>
</gene>
<evidence type="ECO:0008006" key="3">
    <source>
        <dbReference type="Google" id="ProtNLM"/>
    </source>
</evidence>
<protein>
    <recommendedName>
        <fullName evidence="3">Ciliary associated calcium binding coiled-coil 1</fullName>
    </recommendedName>
</protein>
<dbReference type="OrthoDB" id="2126027at2759"/>
<comment type="caution">
    <text evidence="1">The sequence shown here is derived from an EMBL/GenBank/DDBJ whole genome shotgun (WGS) entry which is preliminary data.</text>
</comment>
<dbReference type="EMBL" id="JAACNH010000008">
    <property type="protein sequence ID" value="KAG8435582.1"/>
    <property type="molecule type" value="Genomic_DNA"/>
</dbReference>
<evidence type="ECO:0000313" key="1">
    <source>
        <dbReference type="EMBL" id="KAG8435581.1"/>
    </source>
</evidence>
<organism evidence="1 2">
    <name type="scientific">Hymenochirus boettgeri</name>
    <name type="common">Congo dwarf clawed frog</name>
    <dbReference type="NCBI Taxonomy" id="247094"/>
    <lineage>
        <taxon>Eukaryota</taxon>
        <taxon>Metazoa</taxon>
        <taxon>Chordata</taxon>
        <taxon>Craniata</taxon>
        <taxon>Vertebrata</taxon>
        <taxon>Euteleostomi</taxon>
        <taxon>Amphibia</taxon>
        <taxon>Batrachia</taxon>
        <taxon>Anura</taxon>
        <taxon>Pipoidea</taxon>
        <taxon>Pipidae</taxon>
        <taxon>Pipinae</taxon>
        <taxon>Hymenochirus</taxon>
    </lineage>
</organism>
<name>A0A8T2IYR6_9PIPI</name>